<dbReference type="AlphaFoldDB" id="A0A3G6RGJ7"/>
<dbReference type="InterPro" id="IPR034279">
    <property type="entry name" value="CuRO_3_CopA"/>
</dbReference>
<keyword evidence="12" id="KW-1185">Reference proteome</keyword>
<dbReference type="CDD" id="cd13896">
    <property type="entry name" value="CuRO_3_CopA"/>
    <property type="match status" value="1"/>
</dbReference>
<evidence type="ECO:0000313" key="9">
    <source>
        <dbReference type="EMBL" id="AZA83776.1"/>
    </source>
</evidence>
<reference evidence="9 12" key="2">
    <citation type="submission" date="2018-11" db="EMBL/GenBank/DDBJ databases">
        <title>Proposal to divide the Flavobacteriaceae and reorganize its genera based on Amino Acid Identity values calculated from whole genome sequences.</title>
        <authorList>
            <person name="Nicholson A.C."/>
            <person name="Gulvik C.A."/>
            <person name="Whitney A.M."/>
            <person name="Humrighouse B.W."/>
            <person name="Bell M."/>
            <person name="Holmes B."/>
            <person name="Steigerwalt A.G."/>
            <person name="Villarma A."/>
            <person name="Sheth M."/>
            <person name="Batra D."/>
            <person name="Pryor J."/>
            <person name="Bernardet J.-F."/>
            <person name="Hugo C."/>
            <person name="Kampfer P."/>
            <person name="Newman J."/>
            <person name="McQuiston J.R."/>
        </authorList>
    </citation>
    <scope>NUCLEOTIDE SEQUENCE [LARGE SCALE GENOMIC DNA]</scope>
    <source>
        <strain evidence="9 12">KC_1864</strain>
    </source>
</reference>
<sequence>MFLVLLFSVFIFAQTTNTSYTCPMHAEVVSSKPGDCPKCGMTLVKKKVAKPAEKAVSQTEIKTKSTEIKLNKTNPQSQTTYTCPMHPEVISDKPGKCPKCGMDLVEKENHQHETAEVPSEEKTVLKKNSENGRLTFGGKTVRYDLYVKDTIVNFTGKNRRALAINGKLQAPTLYFTEGDTAEIYLHNMLKENTGLHWHGVILPNEQDGVPYLTTKPVKPGETHLYKFRISQNGTYWYHSHEALQEQIGMNGILVFKKREGEPAIKYNAEIPVLLGDWSDDDPMQIARRLHMANTDWYAVKKNAVQSYWEAIKSGNFGTKALNEWKRMEAMDVSDVYYDKFLINGAPSSDYSNLKAGDKVRLRVANGGSSTYFWLNYGGGKIKVVGNDGNDVVPVEVDRLIVGVSETYDIEVTIPENKSFEFRATSEDRIGHASLWLGSGEKVAAPDLPRLMLFEGMKMMNGMMKMSGNMKPMNMTMGNQMMDMNEVMYPELSESQRKTTMKHMNEMMGVKTKEEKKKVDHSEHSGMDMQEEKQIKRLSYNILKSPEKTILPTDSIREMKFTLEGNMNHYLWTLDNKTVTETDKILIKKGEVLRVKMYNNSMMRHPMHLHGHDFRLINSKGEYSPLKNVVDIMPMETVTIEFAANQDGDWFFHCHILYHMMAGMGRIFSYENSKPNPQLPNRKLAWKNFMKDNQMISSMAMLDVASNKIHAETMTMFGPRWANLNEFHSNWNFDHLEGSVKAGRFLGKFQWALPYVGFRFQKNHEIMERQMAENMGADFHGKKTWFGQQKASKNKFAFIVGMQYVLPMLITADASVDQNGKVLLELSREDIPLSRRLRGNFSVNSDGEFSTGLRYIVQKWMSLSGNYDNEMGWGAGITFTY</sequence>
<dbReference type="PROSITE" id="PS00080">
    <property type="entry name" value="MULTICOPPER_OXIDASE2"/>
    <property type="match status" value="1"/>
</dbReference>
<dbReference type="GO" id="GO:0005507">
    <property type="term" value="F:copper ion binding"/>
    <property type="evidence" value="ECO:0007669"/>
    <property type="project" value="InterPro"/>
</dbReference>
<evidence type="ECO:0000313" key="10">
    <source>
        <dbReference type="EMBL" id="PNW12930.1"/>
    </source>
</evidence>
<dbReference type="CDD" id="cd13874">
    <property type="entry name" value="CuRO_2_CopA"/>
    <property type="match status" value="1"/>
</dbReference>
<feature type="domain" description="Plastocyanin-like" evidence="6">
    <location>
        <begin position="557"/>
        <end position="670"/>
    </location>
</feature>
<dbReference type="GO" id="GO:0016491">
    <property type="term" value="F:oxidoreductase activity"/>
    <property type="evidence" value="ECO:0007669"/>
    <property type="project" value="UniProtKB-KW"/>
</dbReference>
<accession>A0A3G6RGJ7</accession>
<feature type="domain" description="Heavy metal binding" evidence="8">
    <location>
        <begin position="20"/>
        <end position="46"/>
    </location>
</feature>
<dbReference type="Pfam" id="PF00394">
    <property type="entry name" value="Cu-oxidase"/>
    <property type="match status" value="1"/>
</dbReference>
<dbReference type="InterPro" id="IPR002355">
    <property type="entry name" value="Cu_oxidase_Cu_BS"/>
</dbReference>
<dbReference type="InterPro" id="IPR045087">
    <property type="entry name" value="Cu-oxidase_fam"/>
</dbReference>
<dbReference type="Proteomes" id="UP000279972">
    <property type="component" value="Chromosome"/>
</dbReference>
<dbReference type="Gene3D" id="2.60.40.420">
    <property type="entry name" value="Cupredoxins - blue copper proteins"/>
    <property type="match status" value="3"/>
</dbReference>
<dbReference type="PROSITE" id="PS00079">
    <property type="entry name" value="MULTICOPPER_OXIDASE1"/>
    <property type="match status" value="2"/>
</dbReference>
<dbReference type="PANTHER" id="PTHR11709:SF394">
    <property type="entry name" value="FI03373P-RELATED"/>
    <property type="match status" value="1"/>
</dbReference>
<dbReference type="PANTHER" id="PTHR11709">
    <property type="entry name" value="MULTI-COPPER OXIDASE"/>
    <property type="match status" value="1"/>
</dbReference>
<evidence type="ECO:0000256" key="3">
    <source>
        <dbReference type="ARBA" id="ARBA00023008"/>
    </source>
</evidence>
<dbReference type="Pfam" id="PF07731">
    <property type="entry name" value="Cu-oxidase_2"/>
    <property type="match status" value="1"/>
</dbReference>
<dbReference type="EMBL" id="PPEH01000005">
    <property type="protein sequence ID" value="PNW12930.1"/>
    <property type="molecule type" value="Genomic_DNA"/>
</dbReference>
<evidence type="ECO:0000313" key="12">
    <source>
        <dbReference type="Proteomes" id="UP000279972"/>
    </source>
</evidence>
<feature type="domain" description="Heavy metal binding" evidence="8">
    <location>
        <begin position="81"/>
        <end position="107"/>
    </location>
</feature>
<dbReference type="InterPro" id="IPR008972">
    <property type="entry name" value="Cupredoxin"/>
</dbReference>
<dbReference type="InterPro" id="IPR033138">
    <property type="entry name" value="Cu_oxidase_CS"/>
</dbReference>
<evidence type="ECO:0000259" key="5">
    <source>
        <dbReference type="Pfam" id="PF00394"/>
    </source>
</evidence>
<dbReference type="OrthoDB" id="9757546at2"/>
<dbReference type="Pfam" id="PF07732">
    <property type="entry name" value="Cu-oxidase_3"/>
    <property type="match status" value="1"/>
</dbReference>
<reference evidence="10 11" key="1">
    <citation type="submission" date="2018-01" db="EMBL/GenBank/DDBJ databases">
        <title>Draft genome sequences of Chryseobacterium lactis NCTC11390, Chryseobacterium oncorhynchi 701B-08, and Chryseobacterium viscerum 687B-08.</title>
        <authorList>
            <person name="Jeong J.-J."/>
            <person name="Lee Y.J."/>
            <person name="Park B."/>
            <person name="Choi I.-G."/>
            <person name="Kim K.D."/>
        </authorList>
    </citation>
    <scope>NUCLEOTIDE SEQUENCE [LARGE SCALE GENOMIC DNA]</scope>
    <source>
        <strain evidence="10 11">NCTC11390</strain>
    </source>
</reference>
<evidence type="ECO:0000313" key="11">
    <source>
        <dbReference type="Proteomes" id="UP000236262"/>
    </source>
</evidence>
<keyword evidence="1" id="KW-0479">Metal-binding</keyword>
<dbReference type="SUPFAM" id="SSF49503">
    <property type="entry name" value="Cupredoxins"/>
    <property type="match status" value="3"/>
</dbReference>
<dbReference type="KEGG" id="clac:EG342_18615"/>
<proteinExistence type="predicted"/>
<dbReference type="InterPro" id="IPR034282">
    <property type="entry name" value="CuRO_2_CopA"/>
</dbReference>
<dbReference type="InterPro" id="IPR045800">
    <property type="entry name" value="HMBD"/>
</dbReference>
<keyword evidence="2" id="KW-0560">Oxidoreductase</keyword>
<dbReference type="InterPro" id="IPR011707">
    <property type="entry name" value="Cu-oxidase-like_N"/>
</dbReference>
<evidence type="ECO:0000256" key="1">
    <source>
        <dbReference type="ARBA" id="ARBA00022723"/>
    </source>
</evidence>
<evidence type="ECO:0000256" key="2">
    <source>
        <dbReference type="ARBA" id="ARBA00023002"/>
    </source>
</evidence>
<dbReference type="InterPro" id="IPR011706">
    <property type="entry name" value="Cu-oxidase_C"/>
</dbReference>
<evidence type="ECO:0000259" key="7">
    <source>
        <dbReference type="Pfam" id="PF07732"/>
    </source>
</evidence>
<gene>
    <name evidence="10" type="ORF">C1637_13950</name>
    <name evidence="9" type="ORF">EG342_18615</name>
</gene>
<feature type="domain" description="Plastocyanin-like" evidence="5">
    <location>
        <begin position="293"/>
        <end position="425"/>
    </location>
</feature>
<dbReference type="EMBL" id="CP033924">
    <property type="protein sequence ID" value="AZA83776.1"/>
    <property type="molecule type" value="Genomic_DNA"/>
</dbReference>
<protein>
    <submittedName>
        <fullName evidence="10">Copper oxidase</fullName>
    </submittedName>
</protein>
<feature type="region of interest" description="Disordered" evidence="4">
    <location>
        <begin position="510"/>
        <end position="529"/>
    </location>
</feature>
<organism evidence="10 11">
    <name type="scientific">Chryseobacterium lactis</name>
    <dbReference type="NCBI Taxonomy" id="1241981"/>
    <lineage>
        <taxon>Bacteria</taxon>
        <taxon>Pseudomonadati</taxon>
        <taxon>Bacteroidota</taxon>
        <taxon>Flavobacteriia</taxon>
        <taxon>Flavobacteriales</taxon>
        <taxon>Weeksellaceae</taxon>
        <taxon>Chryseobacterium group</taxon>
        <taxon>Chryseobacterium</taxon>
    </lineage>
</organism>
<dbReference type="Proteomes" id="UP000236262">
    <property type="component" value="Unassembled WGS sequence"/>
</dbReference>
<feature type="domain" description="Plastocyanin-like" evidence="7">
    <location>
        <begin position="148"/>
        <end position="259"/>
    </location>
</feature>
<keyword evidence="3" id="KW-0186">Copper</keyword>
<dbReference type="Pfam" id="PF19335">
    <property type="entry name" value="HMBD"/>
    <property type="match status" value="2"/>
</dbReference>
<dbReference type="RefSeq" id="WP_103292334.1">
    <property type="nucleotide sequence ID" value="NZ_CP033925.1"/>
</dbReference>
<name>A0A3G6RGJ7_CHRLC</name>
<evidence type="ECO:0000259" key="6">
    <source>
        <dbReference type="Pfam" id="PF07731"/>
    </source>
</evidence>
<evidence type="ECO:0000259" key="8">
    <source>
        <dbReference type="Pfam" id="PF19335"/>
    </source>
</evidence>
<dbReference type="InterPro" id="IPR001117">
    <property type="entry name" value="Cu-oxidase_2nd"/>
</dbReference>
<evidence type="ECO:0000256" key="4">
    <source>
        <dbReference type="SAM" id="MobiDB-lite"/>
    </source>
</evidence>